<organism evidence="1 2">
    <name type="scientific">Austropuccinia psidii MF-1</name>
    <dbReference type="NCBI Taxonomy" id="1389203"/>
    <lineage>
        <taxon>Eukaryota</taxon>
        <taxon>Fungi</taxon>
        <taxon>Dikarya</taxon>
        <taxon>Basidiomycota</taxon>
        <taxon>Pucciniomycotina</taxon>
        <taxon>Pucciniomycetes</taxon>
        <taxon>Pucciniales</taxon>
        <taxon>Sphaerophragmiaceae</taxon>
        <taxon>Austropuccinia</taxon>
    </lineage>
</organism>
<dbReference type="AlphaFoldDB" id="A0A9Q3FQV0"/>
<accession>A0A9Q3FQV0</accession>
<dbReference type="Proteomes" id="UP000765509">
    <property type="component" value="Unassembled WGS sequence"/>
</dbReference>
<name>A0A9Q3FQV0_9BASI</name>
<proteinExistence type="predicted"/>
<protein>
    <submittedName>
        <fullName evidence="1">Uncharacterized protein</fullName>
    </submittedName>
</protein>
<dbReference type="OrthoDB" id="448448at2759"/>
<keyword evidence="2" id="KW-1185">Reference proteome</keyword>
<sequence>MPGSYHALFSLTSKQKLIQLPSGSDLPTMTPPHSIIQTLLLSHQKSRLAFLWDQEIPNGQSAHKLWATSPPGSTFNARHIIENKVVNSFESFSTNTPRGELLVDEMVLGKTIQPISCIGTSKE</sequence>
<comment type="caution">
    <text evidence="1">The sequence shown here is derived from an EMBL/GenBank/DDBJ whole genome shotgun (WGS) entry which is preliminary data.</text>
</comment>
<evidence type="ECO:0000313" key="1">
    <source>
        <dbReference type="EMBL" id="MBW0542932.1"/>
    </source>
</evidence>
<dbReference type="EMBL" id="AVOT02047646">
    <property type="protein sequence ID" value="MBW0542932.1"/>
    <property type="molecule type" value="Genomic_DNA"/>
</dbReference>
<gene>
    <name evidence="1" type="ORF">O181_082647</name>
</gene>
<evidence type="ECO:0000313" key="2">
    <source>
        <dbReference type="Proteomes" id="UP000765509"/>
    </source>
</evidence>
<reference evidence="1" key="1">
    <citation type="submission" date="2021-03" db="EMBL/GenBank/DDBJ databases">
        <title>Draft genome sequence of rust myrtle Austropuccinia psidii MF-1, a brazilian biotype.</title>
        <authorList>
            <person name="Quecine M.C."/>
            <person name="Pachon D.M.R."/>
            <person name="Bonatelli M.L."/>
            <person name="Correr F.H."/>
            <person name="Franceschini L.M."/>
            <person name="Leite T.F."/>
            <person name="Margarido G.R.A."/>
            <person name="Almeida C.A."/>
            <person name="Ferrarezi J.A."/>
            <person name="Labate C.A."/>
        </authorList>
    </citation>
    <scope>NUCLEOTIDE SEQUENCE</scope>
    <source>
        <strain evidence="1">MF-1</strain>
    </source>
</reference>